<dbReference type="AlphaFoldDB" id="A0A316VUV0"/>
<evidence type="ECO:0000256" key="1">
    <source>
        <dbReference type="ARBA" id="ARBA00004173"/>
    </source>
</evidence>
<keyword evidence="11" id="KW-1185">Reference proteome</keyword>
<keyword evidence="3" id="KW-0809">Transit peptide</keyword>
<keyword evidence="4 8" id="KW-0689">Ribosomal protein</keyword>
<dbReference type="NCBIfam" id="TIGR03625">
    <property type="entry name" value="L3_bact"/>
    <property type="match status" value="1"/>
</dbReference>
<evidence type="ECO:0000313" key="11">
    <source>
        <dbReference type="Proteomes" id="UP000245783"/>
    </source>
</evidence>
<organism evidence="10 11">
    <name type="scientific">Ceraceosorus guamensis</name>
    <dbReference type="NCBI Taxonomy" id="1522189"/>
    <lineage>
        <taxon>Eukaryota</taxon>
        <taxon>Fungi</taxon>
        <taxon>Dikarya</taxon>
        <taxon>Basidiomycota</taxon>
        <taxon>Ustilaginomycotina</taxon>
        <taxon>Exobasidiomycetes</taxon>
        <taxon>Ceraceosorales</taxon>
        <taxon>Ceraceosoraceae</taxon>
        <taxon>Ceraceosorus</taxon>
    </lineage>
</organism>
<dbReference type="PANTHER" id="PTHR11229:SF8">
    <property type="entry name" value="LARGE RIBOSOMAL SUBUNIT PROTEIN UL3M"/>
    <property type="match status" value="1"/>
</dbReference>
<evidence type="ECO:0000256" key="4">
    <source>
        <dbReference type="ARBA" id="ARBA00022980"/>
    </source>
</evidence>
<keyword evidence="6 8" id="KW-0687">Ribonucleoprotein</keyword>
<dbReference type="RefSeq" id="XP_025368362.1">
    <property type="nucleotide sequence ID" value="XM_025514336.1"/>
</dbReference>
<keyword evidence="5" id="KW-0496">Mitochondrion</keyword>
<dbReference type="Gene3D" id="2.40.30.10">
    <property type="entry name" value="Translation factors"/>
    <property type="match status" value="2"/>
</dbReference>
<dbReference type="GeneID" id="37036206"/>
<gene>
    <name evidence="10" type="ORF">IE81DRAFT_324816</name>
</gene>
<dbReference type="GO" id="GO:0003735">
    <property type="term" value="F:structural constituent of ribosome"/>
    <property type="evidence" value="ECO:0007669"/>
    <property type="project" value="InterPro"/>
</dbReference>
<dbReference type="InterPro" id="IPR009000">
    <property type="entry name" value="Transl_B-barrel_sf"/>
</dbReference>
<evidence type="ECO:0000256" key="3">
    <source>
        <dbReference type="ARBA" id="ARBA00022946"/>
    </source>
</evidence>
<dbReference type="FunFam" id="2.40.30.10:FF:000004">
    <property type="entry name" value="50S ribosomal protein L3"/>
    <property type="match status" value="1"/>
</dbReference>
<proteinExistence type="inferred from homology"/>
<dbReference type="FunCoup" id="A0A316VUV0">
    <property type="interactions" value="319"/>
</dbReference>
<comment type="subcellular location">
    <subcellularLocation>
        <location evidence="1">Mitochondrion</location>
    </subcellularLocation>
</comment>
<evidence type="ECO:0000256" key="5">
    <source>
        <dbReference type="ARBA" id="ARBA00023128"/>
    </source>
</evidence>
<evidence type="ECO:0000256" key="7">
    <source>
        <dbReference type="ARBA" id="ARBA00035209"/>
    </source>
</evidence>
<dbReference type="GO" id="GO:0005762">
    <property type="term" value="C:mitochondrial large ribosomal subunit"/>
    <property type="evidence" value="ECO:0007669"/>
    <property type="project" value="TreeGrafter"/>
</dbReference>
<dbReference type="OrthoDB" id="274683at2759"/>
<comment type="similarity">
    <text evidence="2 8">Belongs to the universal ribosomal protein uL3 family.</text>
</comment>
<dbReference type="InterPro" id="IPR019927">
    <property type="entry name" value="Ribosomal_uL3_bac/org-type"/>
</dbReference>
<evidence type="ECO:0000256" key="8">
    <source>
        <dbReference type="RuleBase" id="RU003905"/>
    </source>
</evidence>
<feature type="region of interest" description="Disordered" evidence="9">
    <location>
        <begin position="1"/>
        <end position="45"/>
    </location>
</feature>
<sequence>MSSSVILSAPTASPSTSASVSETAQTSAADLSEPAPSHEAVSAAESSSISSTLPVEWTPNSRRVGLIAFKRGMTTFFLSDGTCVPATLLQVASNQISAHIGLDPAKDGTPANAYTALQVAAVDAKAHTVTAQIKGHLRKADIGPKKVIKEFKITKDAVVPLGAYLSAHHFVPGQHIDVTATTRGKGFQGPMKRHGFKGLRASHGVSISHRSHGSTGQHQDPGRVFPGKKMAGRMGGNHVATVHNLQVLRVDDRTGTILVKGNVPGPDGATVSLRDAIRALVGKAANAYKSGRLLDGSLATGKESQDVYLPGDIQKLPFPAATRDVAQHWPAVVEIGSKAP</sequence>
<protein>
    <recommendedName>
        <fullName evidence="7">Large ribosomal subunit protein uL3m</fullName>
    </recommendedName>
</protein>
<feature type="compositionally biased region" description="Low complexity" evidence="9">
    <location>
        <begin position="8"/>
        <end position="24"/>
    </location>
</feature>
<accession>A0A316VUV0</accession>
<dbReference type="Proteomes" id="UP000245783">
    <property type="component" value="Unassembled WGS sequence"/>
</dbReference>
<evidence type="ECO:0000256" key="2">
    <source>
        <dbReference type="ARBA" id="ARBA00006540"/>
    </source>
</evidence>
<feature type="compositionally biased region" description="Low complexity" evidence="9">
    <location>
        <begin position="32"/>
        <end position="45"/>
    </location>
</feature>
<dbReference type="EMBL" id="KZ819397">
    <property type="protein sequence ID" value="PWN41202.1"/>
    <property type="molecule type" value="Genomic_DNA"/>
</dbReference>
<name>A0A316VUV0_9BASI</name>
<dbReference type="Pfam" id="PF00297">
    <property type="entry name" value="Ribosomal_L3"/>
    <property type="match status" value="1"/>
</dbReference>
<dbReference type="SUPFAM" id="SSF50447">
    <property type="entry name" value="Translation proteins"/>
    <property type="match status" value="1"/>
</dbReference>
<dbReference type="GO" id="GO:0006412">
    <property type="term" value="P:translation"/>
    <property type="evidence" value="ECO:0007669"/>
    <property type="project" value="InterPro"/>
</dbReference>
<dbReference type="STRING" id="1522189.A0A316VUV0"/>
<evidence type="ECO:0000313" key="10">
    <source>
        <dbReference type="EMBL" id="PWN41202.1"/>
    </source>
</evidence>
<evidence type="ECO:0000256" key="6">
    <source>
        <dbReference type="ARBA" id="ARBA00023274"/>
    </source>
</evidence>
<dbReference type="InterPro" id="IPR000597">
    <property type="entry name" value="Ribosomal_uL3"/>
</dbReference>
<evidence type="ECO:0000256" key="9">
    <source>
        <dbReference type="SAM" id="MobiDB-lite"/>
    </source>
</evidence>
<dbReference type="InParanoid" id="A0A316VUV0"/>
<reference evidence="10 11" key="1">
    <citation type="journal article" date="2018" name="Mol. Biol. Evol.">
        <title>Broad Genomic Sampling Reveals a Smut Pathogenic Ancestry of the Fungal Clade Ustilaginomycotina.</title>
        <authorList>
            <person name="Kijpornyongpan T."/>
            <person name="Mondo S.J."/>
            <person name="Barry K."/>
            <person name="Sandor L."/>
            <person name="Lee J."/>
            <person name="Lipzen A."/>
            <person name="Pangilinan J."/>
            <person name="LaButti K."/>
            <person name="Hainaut M."/>
            <person name="Henrissat B."/>
            <person name="Grigoriev I.V."/>
            <person name="Spatafora J.W."/>
            <person name="Aime M.C."/>
        </authorList>
    </citation>
    <scope>NUCLEOTIDE SEQUENCE [LARGE SCALE GENOMIC DNA]</scope>
    <source>
        <strain evidence="10 11">MCA 4658</strain>
    </source>
</reference>
<dbReference type="PANTHER" id="PTHR11229">
    <property type="entry name" value="50S RIBOSOMAL PROTEIN L3"/>
    <property type="match status" value="1"/>
</dbReference>
<dbReference type="PROSITE" id="PS00474">
    <property type="entry name" value="RIBOSOMAL_L3"/>
    <property type="match status" value="1"/>
</dbReference>
<dbReference type="InterPro" id="IPR019926">
    <property type="entry name" value="Ribosomal_uL3_CS"/>
</dbReference>